<dbReference type="GO" id="GO:0003735">
    <property type="term" value="F:structural constituent of ribosome"/>
    <property type="evidence" value="ECO:0007669"/>
    <property type="project" value="InterPro"/>
</dbReference>
<comment type="similarity">
    <text evidence="1 5">Belongs to the universal ribosomal protein uL3 family.</text>
</comment>
<dbReference type="eggNOG" id="KOG0746">
    <property type="taxonomic scope" value="Eukaryota"/>
</dbReference>
<dbReference type="InterPro" id="IPR019926">
    <property type="entry name" value="Ribosomal_uL3_CS"/>
</dbReference>
<dbReference type="GO" id="GO:0006412">
    <property type="term" value="P:translation"/>
    <property type="evidence" value="ECO:0007669"/>
    <property type="project" value="InterPro"/>
</dbReference>
<accession>G0MBZ7</accession>
<feature type="region of interest" description="Disordered" evidence="6">
    <location>
        <begin position="1"/>
        <end position="22"/>
    </location>
</feature>
<dbReference type="InterPro" id="IPR000597">
    <property type="entry name" value="Ribosomal_uL3"/>
</dbReference>
<dbReference type="PROSITE" id="PS00474">
    <property type="entry name" value="RIBOSOMAL_L3"/>
    <property type="match status" value="1"/>
</dbReference>
<reference evidence="8" key="1">
    <citation type="submission" date="2011-07" db="EMBL/GenBank/DDBJ databases">
        <authorList>
            <consortium name="Caenorhabditis brenneri Sequencing and Analysis Consortium"/>
            <person name="Wilson R.K."/>
        </authorList>
    </citation>
    <scope>NUCLEOTIDE SEQUENCE [LARGE SCALE GENOMIC DNA]</scope>
    <source>
        <strain evidence="8">PB2801</strain>
    </source>
</reference>
<keyword evidence="3 5" id="KW-0687">Ribonucleoprotein</keyword>
<dbReference type="HOGENOM" id="CLU_033361_2_1_1"/>
<dbReference type="Gene3D" id="3.30.1430.10">
    <property type="match status" value="1"/>
</dbReference>
<evidence type="ECO:0000256" key="3">
    <source>
        <dbReference type="ARBA" id="ARBA00023274"/>
    </source>
</evidence>
<evidence type="ECO:0000256" key="2">
    <source>
        <dbReference type="ARBA" id="ARBA00022980"/>
    </source>
</evidence>
<protein>
    <submittedName>
        <fullName evidence="7">CBN-RPL-3 protein</fullName>
    </submittedName>
</protein>
<dbReference type="InParanoid" id="G0MBZ7"/>
<dbReference type="Proteomes" id="UP000008068">
    <property type="component" value="Unassembled WGS sequence"/>
</dbReference>
<dbReference type="PANTHER" id="PTHR11363">
    <property type="entry name" value="60S RIBOSOMAL PROTEIN L3-RELATED"/>
    <property type="match status" value="1"/>
</dbReference>
<dbReference type="Pfam" id="PF00297">
    <property type="entry name" value="Ribosomal_L3"/>
    <property type="match status" value="1"/>
</dbReference>
<dbReference type="InterPro" id="IPR009000">
    <property type="entry name" value="Transl_B-barrel_sf"/>
</dbReference>
<dbReference type="SUPFAM" id="SSF50447">
    <property type="entry name" value="Translation proteins"/>
    <property type="match status" value="1"/>
</dbReference>
<evidence type="ECO:0000313" key="8">
    <source>
        <dbReference type="Proteomes" id="UP000008068"/>
    </source>
</evidence>
<dbReference type="GO" id="GO:0003723">
    <property type="term" value="F:RNA binding"/>
    <property type="evidence" value="ECO:0007669"/>
    <property type="project" value="TreeGrafter"/>
</dbReference>
<name>G0MBZ7_CAEBE</name>
<sequence length="401" mass="45689">MSHRKFSAPRHGHMGFTPKKRSRTYRGRIKAFPKDDASKPIHLTAFLGYKAGMTHIVRDVDKPGSKVNKKEVVEAVTIVETPPMVIAGVTGYIDTPQGPRALTTIWAEHLSEEARRRFYSNWAKSKKKAFTKYAKKWQDEDGKKLIESDFAKLKKYCSSIRVIAHTQMKILRRRQKKAHLVEIQVNGGTIEQKVDWAREHLEKQIQVDTVFSQDEMIDTIGVTRGHGFKGVTSRWHTKKLPRKTHKGLRKVACIGAWHPSRVAFTVARAGQKGFHHRTIINNKIYRIGKSALTEEGKNNGSTEFDLTQKTINPMGGFPRYGLVNQDYLMLRGAILGPKKRLITLRKSLITQTKRVAHEKINLKWIDTSSKTGHGRFQTTAEKRAFMGKLKRDFLAEAEAKA</sequence>
<dbReference type="OMA" id="QRTEYNK"/>
<proteinExistence type="inferred from homology"/>
<dbReference type="FunFam" id="2.40.30.10:FF:000079">
    <property type="entry name" value="60S ribosomal protein L3"/>
    <property type="match status" value="1"/>
</dbReference>
<dbReference type="FunCoup" id="G0MBZ7">
    <property type="interactions" value="1149"/>
</dbReference>
<keyword evidence="8" id="KW-1185">Reference proteome</keyword>
<evidence type="ECO:0000256" key="6">
    <source>
        <dbReference type="SAM" id="MobiDB-lite"/>
    </source>
</evidence>
<dbReference type="GO" id="GO:0022625">
    <property type="term" value="C:cytosolic large ribosomal subunit"/>
    <property type="evidence" value="ECO:0007669"/>
    <property type="project" value="TreeGrafter"/>
</dbReference>
<keyword evidence="2 5" id="KW-0689">Ribosomal protein</keyword>
<evidence type="ECO:0000313" key="7">
    <source>
        <dbReference type="EMBL" id="EGT45539.1"/>
    </source>
</evidence>
<dbReference type="FunFam" id="4.10.960.10:FF:000002">
    <property type="entry name" value="60S ribosomal protein L3"/>
    <property type="match status" value="1"/>
</dbReference>
<gene>
    <name evidence="7" type="primary">Cbn-rpl-3</name>
    <name evidence="7" type="ORF">CAEBREN_01072</name>
</gene>
<dbReference type="Gene3D" id="4.10.960.10">
    <property type="entry name" value="Ribosomal protein L3, domain 3"/>
    <property type="match status" value="1"/>
</dbReference>
<dbReference type="InterPro" id="IPR045077">
    <property type="entry name" value="L3_arc_euk"/>
</dbReference>
<evidence type="ECO:0000256" key="5">
    <source>
        <dbReference type="RuleBase" id="RU003905"/>
    </source>
</evidence>
<dbReference type="AlphaFoldDB" id="G0MBZ7"/>
<dbReference type="Gene3D" id="2.40.30.10">
    <property type="entry name" value="Translation factors"/>
    <property type="match status" value="1"/>
</dbReference>
<dbReference type="InterPro" id="IPR044892">
    <property type="entry name" value="Ribosomal_L3_dom_3_arc_sf"/>
</dbReference>
<dbReference type="OrthoDB" id="1611972at2759"/>
<comment type="function">
    <text evidence="4">The L3 protein is a component of the large subunit of cytoplasmic ribosomes.</text>
</comment>
<dbReference type="STRING" id="135651.G0MBZ7"/>
<evidence type="ECO:0000256" key="4">
    <source>
        <dbReference type="ARBA" id="ARBA00056881"/>
    </source>
</evidence>
<dbReference type="PANTHER" id="PTHR11363:SF5">
    <property type="entry name" value="LARGE RIBOSOMAL SUBUNIT PROTEIN UL3"/>
    <property type="match status" value="1"/>
</dbReference>
<organism evidence="8">
    <name type="scientific">Caenorhabditis brenneri</name>
    <name type="common">Nematode worm</name>
    <dbReference type="NCBI Taxonomy" id="135651"/>
    <lineage>
        <taxon>Eukaryota</taxon>
        <taxon>Metazoa</taxon>
        <taxon>Ecdysozoa</taxon>
        <taxon>Nematoda</taxon>
        <taxon>Chromadorea</taxon>
        <taxon>Rhabditida</taxon>
        <taxon>Rhabditina</taxon>
        <taxon>Rhabditomorpha</taxon>
        <taxon>Rhabditoidea</taxon>
        <taxon>Rhabditidae</taxon>
        <taxon>Peloderinae</taxon>
        <taxon>Caenorhabditis</taxon>
    </lineage>
</organism>
<dbReference type="EMBL" id="GL379789">
    <property type="protein sequence ID" value="EGT45539.1"/>
    <property type="molecule type" value="Genomic_DNA"/>
</dbReference>
<dbReference type="FunFam" id="3.30.1430.10:FF:000001">
    <property type="entry name" value="60S ribosomal protein L3"/>
    <property type="match status" value="1"/>
</dbReference>
<dbReference type="FunFam" id="2.40.30.10:FF:000351">
    <property type="entry name" value="Ribosomal protein L3"/>
    <property type="match status" value="1"/>
</dbReference>
<evidence type="ECO:0000256" key="1">
    <source>
        <dbReference type="ARBA" id="ARBA00006540"/>
    </source>
</evidence>